<accession>A0A644YXB3</accession>
<protein>
    <submittedName>
        <fullName evidence="2">Uncharacterized protein</fullName>
    </submittedName>
</protein>
<reference evidence="2" key="1">
    <citation type="submission" date="2019-08" db="EMBL/GenBank/DDBJ databases">
        <authorList>
            <person name="Kucharzyk K."/>
            <person name="Murdoch R.W."/>
            <person name="Higgins S."/>
            <person name="Loffler F."/>
        </authorList>
    </citation>
    <scope>NUCLEOTIDE SEQUENCE</scope>
</reference>
<dbReference type="EMBL" id="VSSQ01006561">
    <property type="protein sequence ID" value="MPM33112.1"/>
    <property type="molecule type" value="Genomic_DNA"/>
</dbReference>
<keyword evidence="1" id="KW-1133">Transmembrane helix</keyword>
<comment type="caution">
    <text evidence="2">The sequence shown here is derived from an EMBL/GenBank/DDBJ whole genome shotgun (WGS) entry which is preliminary data.</text>
</comment>
<evidence type="ECO:0000313" key="2">
    <source>
        <dbReference type="EMBL" id="MPM33112.1"/>
    </source>
</evidence>
<feature type="transmembrane region" description="Helical" evidence="1">
    <location>
        <begin position="279"/>
        <end position="297"/>
    </location>
</feature>
<gene>
    <name evidence="2" type="ORF">SDC9_79679</name>
</gene>
<sequence length="304" mass="33723">MQEKVKSLFTYKKMLNSATIVLGSMLTLLFFSLTAMAGECTITPSNPYIGDNLVVTGNANPNEELTAEVSYEKNVIASGGKYEYYVSEVTVPKGQNNKFTVRAEQVKNLNIRVKKLVAFSLSKDASDGIATISQSKVPPLTYEVEIYGDSLEDKSSVKLRITASQTITADSDGNFRYEYNTNTMPEGDYKITIGDTSETIDLKKWHSSSSHSDNSNVVKTKSIKPQNDTIVENVTEVNTLEINTTEEKFEEQPGKDIINVPDENTNKTQLEQPAEKKPVLVIGLIALGIVCALLWIYHMKKLDK</sequence>
<proteinExistence type="predicted"/>
<evidence type="ECO:0000256" key="1">
    <source>
        <dbReference type="SAM" id="Phobius"/>
    </source>
</evidence>
<keyword evidence="1" id="KW-0812">Transmembrane</keyword>
<keyword evidence="1" id="KW-0472">Membrane</keyword>
<organism evidence="2">
    <name type="scientific">bioreactor metagenome</name>
    <dbReference type="NCBI Taxonomy" id="1076179"/>
    <lineage>
        <taxon>unclassified sequences</taxon>
        <taxon>metagenomes</taxon>
        <taxon>ecological metagenomes</taxon>
    </lineage>
</organism>
<name>A0A644YXB3_9ZZZZ</name>
<dbReference type="AlphaFoldDB" id="A0A644YXB3"/>